<name>A0A183GG68_HELPZ</name>
<dbReference type="AlphaFoldDB" id="A0A183GG68"/>
<evidence type="ECO:0000313" key="2">
    <source>
        <dbReference type="EMBL" id="VDP25498.1"/>
    </source>
</evidence>
<sequence length="120" mass="13509">MVVRKELPTLQQVRSDIRKADEHIRRMKQEMEAALKENGTTYTDRQRELSDEKNKTLRNAVRTAHPPTKGAAFGSTTKSAVTTAPLHTGVVTLPTTAYKRNGHQDPDALRHLTGREYIDS</sequence>
<accession>A0A3P8CVP6</accession>
<dbReference type="Proteomes" id="UP000050761">
    <property type="component" value="Unassembled WGS sequence"/>
</dbReference>
<protein>
    <submittedName>
        <fullName evidence="4">Transposase</fullName>
    </submittedName>
</protein>
<feature type="compositionally biased region" description="Basic and acidic residues" evidence="1">
    <location>
        <begin position="44"/>
        <end position="55"/>
    </location>
</feature>
<evidence type="ECO:0000256" key="1">
    <source>
        <dbReference type="SAM" id="MobiDB-lite"/>
    </source>
</evidence>
<evidence type="ECO:0000313" key="4">
    <source>
        <dbReference type="WBParaSite" id="HPBE_0002144601-mRNA-1"/>
    </source>
</evidence>
<evidence type="ECO:0000313" key="3">
    <source>
        <dbReference type="Proteomes" id="UP000050761"/>
    </source>
</evidence>
<gene>
    <name evidence="2" type="ORF">HPBE_LOCUS21445</name>
</gene>
<organism evidence="3 4">
    <name type="scientific">Heligmosomoides polygyrus</name>
    <name type="common">Parasitic roundworm</name>
    <dbReference type="NCBI Taxonomy" id="6339"/>
    <lineage>
        <taxon>Eukaryota</taxon>
        <taxon>Metazoa</taxon>
        <taxon>Ecdysozoa</taxon>
        <taxon>Nematoda</taxon>
        <taxon>Chromadorea</taxon>
        <taxon>Rhabditida</taxon>
        <taxon>Rhabditina</taxon>
        <taxon>Rhabditomorpha</taxon>
        <taxon>Strongyloidea</taxon>
        <taxon>Heligmosomidae</taxon>
        <taxon>Heligmosomoides</taxon>
    </lineage>
</organism>
<dbReference type="WBParaSite" id="HPBE_0002144601-mRNA-1">
    <property type="protein sequence ID" value="HPBE_0002144601-mRNA-1"/>
    <property type="gene ID" value="HPBE_0002144601"/>
</dbReference>
<feature type="region of interest" description="Disordered" evidence="1">
    <location>
        <begin position="36"/>
        <end position="80"/>
    </location>
</feature>
<reference evidence="4" key="2">
    <citation type="submission" date="2019-09" db="UniProtKB">
        <authorList>
            <consortium name="WormBaseParasite"/>
        </authorList>
    </citation>
    <scope>IDENTIFICATION</scope>
</reference>
<accession>A0A183GG68</accession>
<reference evidence="2 3" key="1">
    <citation type="submission" date="2018-11" db="EMBL/GenBank/DDBJ databases">
        <authorList>
            <consortium name="Pathogen Informatics"/>
        </authorList>
    </citation>
    <scope>NUCLEOTIDE SEQUENCE [LARGE SCALE GENOMIC DNA]</scope>
</reference>
<dbReference type="EMBL" id="UZAH01033010">
    <property type="protein sequence ID" value="VDP25498.1"/>
    <property type="molecule type" value="Genomic_DNA"/>
</dbReference>
<proteinExistence type="predicted"/>
<keyword evidence="3" id="KW-1185">Reference proteome</keyword>